<gene>
    <name evidence="1" type="ORF">CMV_024622</name>
</gene>
<accession>A0A8J4QAD7</accession>
<proteinExistence type="predicted"/>
<dbReference type="AlphaFoldDB" id="A0A8J4QAD7"/>
<reference evidence="1" key="1">
    <citation type="submission" date="2020-03" db="EMBL/GenBank/DDBJ databases">
        <title>Castanea mollissima Vanexum genome sequencing.</title>
        <authorList>
            <person name="Staton M."/>
        </authorList>
    </citation>
    <scope>NUCLEOTIDE SEQUENCE</scope>
    <source>
        <tissue evidence="1">Leaf</tissue>
    </source>
</reference>
<dbReference type="Proteomes" id="UP000737018">
    <property type="component" value="Unassembled WGS sequence"/>
</dbReference>
<evidence type="ECO:0000313" key="1">
    <source>
        <dbReference type="EMBL" id="KAF3949515.1"/>
    </source>
</evidence>
<protein>
    <submittedName>
        <fullName evidence="1">Uncharacterized protein</fullName>
    </submittedName>
</protein>
<organism evidence="1 2">
    <name type="scientific">Castanea mollissima</name>
    <name type="common">Chinese chestnut</name>
    <dbReference type="NCBI Taxonomy" id="60419"/>
    <lineage>
        <taxon>Eukaryota</taxon>
        <taxon>Viridiplantae</taxon>
        <taxon>Streptophyta</taxon>
        <taxon>Embryophyta</taxon>
        <taxon>Tracheophyta</taxon>
        <taxon>Spermatophyta</taxon>
        <taxon>Magnoliopsida</taxon>
        <taxon>eudicotyledons</taxon>
        <taxon>Gunneridae</taxon>
        <taxon>Pentapetalae</taxon>
        <taxon>rosids</taxon>
        <taxon>fabids</taxon>
        <taxon>Fagales</taxon>
        <taxon>Fagaceae</taxon>
        <taxon>Castanea</taxon>
    </lineage>
</organism>
<dbReference type="EMBL" id="JRKL02006037">
    <property type="protein sequence ID" value="KAF3949515.1"/>
    <property type="molecule type" value="Genomic_DNA"/>
</dbReference>
<comment type="caution">
    <text evidence="1">The sequence shown here is derived from an EMBL/GenBank/DDBJ whole genome shotgun (WGS) entry which is preliminary data.</text>
</comment>
<evidence type="ECO:0000313" key="2">
    <source>
        <dbReference type="Proteomes" id="UP000737018"/>
    </source>
</evidence>
<keyword evidence="2" id="KW-1185">Reference proteome</keyword>
<sequence>MDNFPLNLPTILQPNSLIRQPQTDVSWKKFWKLKVPERIKRITSSVASLIPKSNQSLEDGTSIARNWWTKIRIWHFVI</sequence>
<name>A0A8J4QAD7_9ROSI</name>